<gene>
    <name evidence="1" type="ORF">V0U35_10685</name>
</gene>
<comment type="caution">
    <text evidence="1">The sequence shown here is derived from an EMBL/GenBank/DDBJ whole genome shotgun (WGS) entry which is preliminary data.</text>
</comment>
<evidence type="ECO:0000313" key="2">
    <source>
        <dbReference type="Proteomes" id="UP001310692"/>
    </source>
</evidence>
<organism evidence="1 2">
    <name type="scientific">Hyphobacterium marinum</name>
    <dbReference type="NCBI Taxonomy" id="3116574"/>
    <lineage>
        <taxon>Bacteria</taxon>
        <taxon>Pseudomonadati</taxon>
        <taxon>Pseudomonadota</taxon>
        <taxon>Alphaproteobacteria</taxon>
        <taxon>Maricaulales</taxon>
        <taxon>Maricaulaceae</taxon>
        <taxon>Hyphobacterium</taxon>
    </lineage>
</organism>
<sequence>MQQAVGNLTAKSRAAGLEIFIATPMSAFDSRKYSENREKVIALVDAIRRKAPGAKIFCPALEIADSKKWDLSDEALEQDIAALERADLFILLYLSPLPPKPSSVLVEAGIALGKNIPSIYLINDRADLPYMLNNAESFSHSGQQITIVQDQSMDGLIASALTHLAEAQNVLL</sequence>
<reference evidence="1 2" key="1">
    <citation type="submission" date="2024-01" db="EMBL/GenBank/DDBJ databases">
        <title>Hyphobacterium bacterium isolated from marine sediment.</title>
        <authorList>
            <person name="Zhao S."/>
        </authorList>
    </citation>
    <scope>NUCLEOTIDE SEQUENCE [LARGE SCALE GENOMIC DNA]</scope>
    <source>
        <strain evidence="1 2">Y60-23</strain>
    </source>
</reference>
<evidence type="ECO:0000313" key="1">
    <source>
        <dbReference type="EMBL" id="MEE2567141.1"/>
    </source>
</evidence>
<proteinExistence type="predicted"/>
<accession>A0ABU7M021</accession>
<dbReference type="Proteomes" id="UP001310692">
    <property type="component" value="Unassembled WGS sequence"/>
</dbReference>
<name>A0ABU7M021_9PROT</name>
<dbReference type="RefSeq" id="WP_330196701.1">
    <property type="nucleotide sequence ID" value="NZ_JAZDRO010000004.1"/>
</dbReference>
<protein>
    <recommendedName>
        <fullName evidence="3">Nucleoside 2-deoxyribosyltransferase</fullName>
    </recommendedName>
</protein>
<evidence type="ECO:0008006" key="3">
    <source>
        <dbReference type="Google" id="ProtNLM"/>
    </source>
</evidence>
<dbReference type="EMBL" id="JAZDRO010000004">
    <property type="protein sequence ID" value="MEE2567141.1"/>
    <property type="molecule type" value="Genomic_DNA"/>
</dbReference>
<dbReference type="Gene3D" id="3.40.50.450">
    <property type="match status" value="1"/>
</dbReference>
<keyword evidence="2" id="KW-1185">Reference proteome</keyword>